<evidence type="ECO:0000313" key="2">
    <source>
        <dbReference type="EMBL" id="GGE15720.1"/>
    </source>
</evidence>
<dbReference type="Proteomes" id="UP000599688">
    <property type="component" value="Unassembled WGS sequence"/>
</dbReference>
<protein>
    <recommendedName>
        <fullName evidence="1">Fibrobacter succinogenes major paralogous domain-containing protein</fullName>
    </recommendedName>
</protein>
<dbReference type="Pfam" id="PF09603">
    <property type="entry name" value="Fib_succ_major"/>
    <property type="match status" value="1"/>
</dbReference>
<keyword evidence="3" id="KW-1185">Reference proteome</keyword>
<dbReference type="InterPro" id="IPR011871">
    <property type="entry name" value="Fib_succ_major"/>
</dbReference>
<accession>A0A916ZVA2</accession>
<feature type="domain" description="Fibrobacter succinogenes major paralogous" evidence="1">
    <location>
        <begin position="212"/>
        <end position="406"/>
    </location>
</feature>
<dbReference type="AlphaFoldDB" id="A0A916ZVA2"/>
<dbReference type="EMBL" id="BMGL01000008">
    <property type="protein sequence ID" value="GGE15720.1"/>
    <property type="molecule type" value="Genomic_DNA"/>
</dbReference>
<evidence type="ECO:0000313" key="3">
    <source>
        <dbReference type="Proteomes" id="UP000599688"/>
    </source>
</evidence>
<reference evidence="2 3" key="1">
    <citation type="journal article" date="2014" name="Int. J. Syst. Evol. Microbiol.">
        <title>Complete genome sequence of Corynebacterium casei LMG S-19264T (=DSM 44701T), isolated from a smear-ripened cheese.</title>
        <authorList>
            <consortium name="US DOE Joint Genome Institute (JGI-PGF)"/>
            <person name="Walter F."/>
            <person name="Albersmeier A."/>
            <person name="Kalinowski J."/>
            <person name="Ruckert C."/>
        </authorList>
    </citation>
    <scope>NUCLEOTIDE SEQUENCE [LARGE SCALE GENOMIC DNA]</scope>
    <source>
        <strain evidence="2 3">CGMCC 1.12925</strain>
    </source>
</reference>
<gene>
    <name evidence="2" type="ORF">GCM10010831_16290</name>
</gene>
<comment type="caution">
    <text evidence="2">The sequence shown here is derived from an EMBL/GenBank/DDBJ whole genome shotgun (WGS) entry which is preliminary data.</text>
</comment>
<evidence type="ECO:0000259" key="1">
    <source>
        <dbReference type="Pfam" id="PF09603"/>
    </source>
</evidence>
<organism evidence="2 3">
    <name type="scientific">Psychroflexus salis</name>
    <dbReference type="NCBI Taxonomy" id="1526574"/>
    <lineage>
        <taxon>Bacteria</taxon>
        <taxon>Pseudomonadati</taxon>
        <taxon>Bacteroidota</taxon>
        <taxon>Flavobacteriia</taxon>
        <taxon>Flavobacteriales</taxon>
        <taxon>Flavobacteriaceae</taxon>
        <taxon>Psychroflexus</taxon>
    </lineage>
</organism>
<name>A0A916ZVA2_9FLAO</name>
<sequence>MDTIIVNNLFWQTKNLAQKTFKDGLEIDFAINKMKLEKYNNLKIPCYHWYNFDSNNSHLGYCYNEFAIKNINEIVEDDFRLPTLDEWKDLVRICGYLFEDDETHLWDSTWDYNQNRQKNNIKSLKDLKKRGKWKGGNHSGNGKLGFQAVPHDYGTFTSWAYLEKDNLTVGTFCVGNTPNYKKIEAWANSNFISGFVRLVKNKNESINENYIEIKRKIWASEDFNHLSFKIAQIPKIENPKKWGEETRLQKPAYCYYKNDSENGYMLYNYFACKTISKQLPKEYRIASLSDFNNLIKHATNQDRQGLLSLLDVSYWKQFYFLDYRNVKSTGLNIKPNGIRRASFVTFWEGESLYTYKYFSGKGSYAMFWTSDGYIVEFELELGKIKFKTHKVDDYYNGLGLSIRLIKE</sequence>
<proteinExistence type="predicted"/>
<dbReference type="RefSeq" id="WP_188406331.1">
    <property type="nucleotide sequence ID" value="NZ_BMGL01000008.1"/>
</dbReference>